<name>A0A2A2HFF6_9EURY</name>
<dbReference type="GO" id="GO:0016020">
    <property type="term" value="C:membrane"/>
    <property type="evidence" value="ECO:0007669"/>
    <property type="project" value="InterPro"/>
</dbReference>
<dbReference type="PANTHER" id="PTHR13325">
    <property type="entry name" value="PROTEASE M50 MEMBRANE-BOUND TRANSCRIPTION FACTOR SITE 2 PROTEASE"/>
    <property type="match status" value="1"/>
</dbReference>
<protein>
    <submittedName>
        <fullName evidence="7">Membrane-associated Zn-dependent protease</fullName>
    </submittedName>
    <submittedName>
        <fullName evidence="8">Peptidase family M50</fullName>
    </submittedName>
</protein>
<dbReference type="SUPFAM" id="SSF50156">
    <property type="entry name" value="PDZ domain-like"/>
    <property type="match status" value="1"/>
</dbReference>
<dbReference type="InterPro" id="IPR036034">
    <property type="entry name" value="PDZ_sf"/>
</dbReference>
<evidence type="ECO:0000256" key="3">
    <source>
        <dbReference type="ARBA" id="ARBA00022989"/>
    </source>
</evidence>
<dbReference type="GO" id="GO:0031293">
    <property type="term" value="P:membrane protein intracellular domain proteolysis"/>
    <property type="evidence" value="ECO:0007669"/>
    <property type="project" value="TreeGrafter"/>
</dbReference>
<feature type="transmembrane region" description="Helical" evidence="5">
    <location>
        <begin position="174"/>
        <end position="199"/>
    </location>
</feature>
<dbReference type="InterPro" id="IPR008915">
    <property type="entry name" value="Peptidase_M50"/>
</dbReference>
<feature type="transmembrane region" description="Helical" evidence="5">
    <location>
        <begin position="6"/>
        <end position="22"/>
    </location>
</feature>
<dbReference type="EMBL" id="LWMS01000020">
    <property type="protein sequence ID" value="PWL08285.1"/>
    <property type="molecule type" value="Genomic_DNA"/>
</dbReference>
<dbReference type="Gene3D" id="2.30.42.10">
    <property type="match status" value="1"/>
</dbReference>
<dbReference type="PANTHER" id="PTHR13325:SF3">
    <property type="entry name" value="MEMBRANE-BOUND TRANSCRIPTION FACTOR SITE-2 PROTEASE"/>
    <property type="match status" value="1"/>
</dbReference>
<evidence type="ECO:0000313" key="10">
    <source>
        <dbReference type="Proteomes" id="UP000246004"/>
    </source>
</evidence>
<dbReference type="Pfam" id="PF02163">
    <property type="entry name" value="Peptidase_M50"/>
    <property type="match status" value="1"/>
</dbReference>
<dbReference type="Proteomes" id="UP000217528">
    <property type="component" value="Unassembled WGS sequence"/>
</dbReference>
<comment type="subcellular location">
    <subcellularLocation>
        <location evidence="1">Endomembrane system</location>
        <topology evidence="1">Multi-pass membrane protein</topology>
    </subcellularLocation>
</comment>
<dbReference type="PRINTS" id="PR01000">
    <property type="entry name" value="SREBPS2PTASE"/>
</dbReference>
<feature type="domain" description="Peptidase M50" evidence="6">
    <location>
        <begin position="112"/>
        <end position="362"/>
    </location>
</feature>
<accession>A0A2A2HFF6</accession>
<evidence type="ECO:0000259" key="6">
    <source>
        <dbReference type="Pfam" id="PF02163"/>
    </source>
</evidence>
<organism evidence="7 9">
    <name type="scientific">Methanosphaera cuniculi</name>
    <dbReference type="NCBI Taxonomy" id="1077256"/>
    <lineage>
        <taxon>Archaea</taxon>
        <taxon>Methanobacteriati</taxon>
        <taxon>Methanobacteriota</taxon>
        <taxon>Methanomada group</taxon>
        <taxon>Methanobacteria</taxon>
        <taxon>Methanobacteriales</taxon>
        <taxon>Methanobacteriaceae</taxon>
        <taxon>Methanosphaera</taxon>
    </lineage>
</organism>
<evidence type="ECO:0000313" key="8">
    <source>
        <dbReference type="EMBL" id="PWL08285.1"/>
    </source>
</evidence>
<feature type="transmembrane region" description="Helical" evidence="5">
    <location>
        <begin position="62"/>
        <end position="85"/>
    </location>
</feature>
<evidence type="ECO:0000256" key="5">
    <source>
        <dbReference type="SAM" id="Phobius"/>
    </source>
</evidence>
<feature type="transmembrane region" description="Helical" evidence="5">
    <location>
        <begin position="400"/>
        <end position="422"/>
    </location>
</feature>
<dbReference type="AlphaFoldDB" id="A0A2A2HFF6"/>
<keyword evidence="4 5" id="KW-0472">Membrane</keyword>
<dbReference type="Proteomes" id="UP000246004">
    <property type="component" value="Unassembled WGS sequence"/>
</dbReference>
<dbReference type="GO" id="GO:0005737">
    <property type="term" value="C:cytoplasm"/>
    <property type="evidence" value="ECO:0007669"/>
    <property type="project" value="TreeGrafter"/>
</dbReference>
<keyword evidence="3 5" id="KW-1133">Transmembrane helix</keyword>
<sequence>MNALYYYAIGFIIVYIIAFALRKKPYISFEGIVIMLKTDKLRGVIDRIAGISHGFWKKFTNILMPIGVFFIIVMVISVIYSLQLMYTQPTVSLILPGVDIPGSPLYIPFGTGLIALATVMIIHEGGHGVLARAENISIDSVGLLLLAVIPGAFVEPNQQEVEKANGISKLRVYFAGPMANIVLCVIAFVIMSGISGFMASENLYTSDGMEISSVVPSSPAEGVLKDGMIITSINNQTTNNYSSYIKALNNTHIGDRINITTNTGHYNLTLAESPSNSTKSYMGVRSGEHKIITPEAQKKYGTWLPSILPTLEELFSLIFLLNFAVGTFNLLPMKPLDGGLILEEILKTRIRDDRRKEFNDTLNHYTRHLPMSIRCFISRRFNSLLNFIANHPISDEKVAIIMRAISTFFIVILLMLIIYGTVPGILQML</sequence>
<proteinExistence type="predicted"/>
<reference evidence="8 10" key="1">
    <citation type="submission" date="2016-04" db="EMBL/GenBank/DDBJ databases">
        <title>Genome sequence of Methanosphaera cuniculi DSM 4103.</title>
        <authorList>
            <person name="Poehlein A."/>
            <person name="Seedorf H."/>
            <person name="Daniel R."/>
        </authorList>
    </citation>
    <scope>NUCLEOTIDE SEQUENCE [LARGE SCALE GENOMIC DNA]</scope>
    <source>
        <strain evidence="8 10">DSM 4103</strain>
    </source>
</reference>
<dbReference type="EMBL" id="LMVN01000001">
    <property type="protein sequence ID" value="PAV08201.1"/>
    <property type="molecule type" value="Genomic_DNA"/>
</dbReference>
<dbReference type="RefSeq" id="WP_095607851.1">
    <property type="nucleotide sequence ID" value="NZ_LMVN01000001.1"/>
</dbReference>
<keyword evidence="9" id="KW-1185">Reference proteome</keyword>
<keyword evidence="7" id="KW-0645">Protease</keyword>
<feature type="transmembrane region" description="Helical" evidence="5">
    <location>
        <begin position="135"/>
        <end position="154"/>
    </location>
</feature>
<dbReference type="CDD" id="cd06159">
    <property type="entry name" value="S2P-M50_PDZ_Arch"/>
    <property type="match status" value="1"/>
</dbReference>
<evidence type="ECO:0000313" key="9">
    <source>
        <dbReference type="Proteomes" id="UP000217528"/>
    </source>
</evidence>
<reference evidence="7 9" key="2">
    <citation type="journal article" date="2017" name="BMC Genomics">
        <title>Genomic analysis of methanogenic archaea reveals a shift towards energy conservation.</title>
        <authorList>
            <person name="Gilmore S.P."/>
            <person name="Henske J.K."/>
            <person name="Sexton J.A."/>
            <person name="Solomon K.V."/>
            <person name="Seppala S."/>
            <person name="Yoo J.I."/>
            <person name="Huyett L.M."/>
            <person name="Pressman A."/>
            <person name="Cogan J.Z."/>
            <person name="Kivenson V."/>
            <person name="Peng X."/>
            <person name="Tan Y."/>
            <person name="Valentine D.L."/>
            <person name="O'Malley M.A."/>
        </authorList>
    </citation>
    <scope>NUCLEOTIDE SEQUENCE [LARGE SCALE GENOMIC DNA]</scope>
    <source>
        <strain evidence="7 9">1R-7</strain>
    </source>
</reference>
<evidence type="ECO:0000313" key="7">
    <source>
        <dbReference type="EMBL" id="PAV08201.1"/>
    </source>
</evidence>
<dbReference type="GO" id="GO:0004222">
    <property type="term" value="F:metalloendopeptidase activity"/>
    <property type="evidence" value="ECO:0007669"/>
    <property type="project" value="InterPro"/>
</dbReference>
<gene>
    <name evidence="7" type="ORF">ASJ82_03130</name>
    <name evidence="8" type="ORF">MSCUN_07210</name>
</gene>
<dbReference type="InterPro" id="IPR001193">
    <property type="entry name" value="MBTPS2"/>
</dbReference>
<comment type="caution">
    <text evidence="7">The sequence shown here is derived from an EMBL/GenBank/DDBJ whole genome shotgun (WGS) entry which is preliminary data.</text>
</comment>
<dbReference type="GO" id="GO:0012505">
    <property type="term" value="C:endomembrane system"/>
    <property type="evidence" value="ECO:0007669"/>
    <property type="project" value="UniProtKB-SubCell"/>
</dbReference>
<dbReference type="OrthoDB" id="15212at2157"/>
<evidence type="ECO:0000256" key="1">
    <source>
        <dbReference type="ARBA" id="ARBA00004127"/>
    </source>
</evidence>
<evidence type="ECO:0000256" key="4">
    <source>
        <dbReference type="ARBA" id="ARBA00023136"/>
    </source>
</evidence>
<feature type="transmembrane region" description="Helical" evidence="5">
    <location>
        <begin position="105"/>
        <end position="123"/>
    </location>
</feature>
<keyword evidence="2 5" id="KW-0812">Transmembrane</keyword>
<keyword evidence="7" id="KW-0378">Hydrolase</keyword>
<evidence type="ECO:0000256" key="2">
    <source>
        <dbReference type="ARBA" id="ARBA00022692"/>
    </source>
</evidence>